<dbReference type="GO" id="GO:0016887">
    <property type="term" value="F:ATP hydrolysis activity"/>
    <property type="evidence" value="ECO:0007669"/>
    <property type="project" value="InterPro"/>
</dbReference>
<dbReference type="InterPro" id="IPR017871">
    <property type="entry name" value="ABC_transporter-like_CS"/>
</dbReference>
<evidence type="ECO:0000256" key="4">
    <source>
        <dbReference type="ARBA" id="ARBA00022475"/>
    </source>
</evidence>
<keyword evidence="10" id="KW-1185">Reference proteome</keyword>
<evidence type="ECO:0000313" key="9">
    <source>
        <dbReference type="EMBL" id="MBR0654770.1"/>
    </source>
</evidence>
<keyword evidence="5" id="KW-0547">Nucleotide-binding</keyword>
<dbReference type="GO" id="GO:0055085">
    <property type="term" value="P:transmembrane transport"/>
    <property type="evidence" value="ECO:0007669"/>
    <property type="project" value="UniProtKB-ARBA"/>
</dbReference>
<dbReference type="Proteomes" id="UP001196068">
    <property type="component" value="Unassembled WGS sequence"/>
</dbReference>
<evidence type="ECO:0000256" key="7">
    <source>
        <dbReference type="ARBA" id="ARBA00023136"/>
    </source>
</evidence>
<gene>
    <name evidence="9" type="ORF">GXW79_06740</name>
</gene>
<feature type="domain" description="ABC transporter" evidence="8">
    <location>
        <begin position="28"/>
        <end position="274"/>
    </location>
</feature>
<dbReference type="AlphaFoldDB" id="A0AAF1K1S9"/>
<dbReference type="SUPFAM" id="SSF52540">
    <property type="entry name" value="P-loop containing nucleoside triphosphate hydrolases"/>
    <property type="match status" value="1"/>
</dbReference>
<dbReference type="InterPro" id="IPR003593">
    <property type="entry name" value="AAA+_ATPase"/>
</dbReference>
<dbReference type="NCBIfam" id="TIGR01727">
    <property type="entry name" value="oligo_HPY"/>
    <property type="match status" value="1"/>
</dbReference>
<keyword evidence="6 9" id="KW-0067">ATP-binding</keyword>
<comment type="caution">
    <text evidence="9">The sequence shown here is derived from an EMBL/GenBank/DDBJ whole genome shotgun (WGS) entry which is preliminary data.</text>
</comment>
<dbReference type="Pfam" id="PF00005">
    <property type="entry name" value="ABC_tran"/>
    <property type="match status" value="1"/>
</dbReference>
<dbReference type="RefSeq" id="WP_211873583.1">
    <property type="nucleotide sequence ID" value="NZ_JAAEDH010000005.1"/>
</dbReference>
<dbReference type="InterPro" id="IPR013563">
    <property type="entry name" value="Oligopep_ABC_C"/>
</dbReference>
<dbReference type="PROSITE" id="PS00211">
    <property type="entry name" value="ABC_TRANSPORTER_1"/>
    <property type="match status" value="1"/>
</dbReference>
<reference evidence="9" key="1">
    <citation type="submission" date="2020-01" db="EMBL/GenBank/DDBJ databases">
        <authorList>
            <person name="Rat A."/>
        </authorList>
    </citation>
    <scope>NUCLEOTIDE SEQUENCE</scope>
    <source>
        <strain evidence="9">LMG 28251</strain>
    </source>
</reference>
<dbReference type="InterPro" id="IPR003439">
    <property type="entry name" value="ABC_transporter-like_ATP-bd"/>
</dbReference>
<dbReference type="PANTHER" id="PTHR43297:SF2">
    <property type="entry name" value="DIPEPTIDE TRANSPORT ATP-BINDING PROTEIN DPPD"/>
    <property type="match status" value="1"/>
</dbReference>
<keyword evidence="3" id="KW-0813">Transport</keyword>
<evidence type="ECO:0000259" key="8">
    <source>
        <dbReference type="PROSITE" id="PS50893"/>
    </source>
</evidence>
<evidence type="ECO:0000256" key="6">
    <source>
        <dbReference type="ARBA" id="ARBA00022840"/>
    </source>
</evidence>
<evidence type="ECO:0000256" key="5">
    <source>
        <dbReference type="ARBA" id="ARBA00022741"/>
    </source>
</evidence>
<dbReference type="Gene3D" id="3.40.50.300">
    <property type="entry name" value="P-loop containing nucleotide triphosphate hydrolases"/>
    <property type="match status" value="1"/>
</dbReference>
<dbReference type="PANTHER" id="PTHR43297">
    <property type="entry name" value="OLIGOPEPTIDE TRANSPORT ATP-BINDING PROTEIN APPD"/>
    <property type="match status" value="1"/>
</dbReference>
<dbReference type="GO" id="GO:0005524">
    <property type="term" value="F:ATP binding"/>
    <property type="evidence" value="ECO:0007669"/>
    <property type="project" value="UniProtKB-KW"/>
</dbReference>
<dbReference type="GO" id="GO:0005886">
    <property type="term" value="C:plasma membrane"/>
    <property type="evidence" value="ECO:0007669"/>
    <property type="project" value="UniProtKB-SubCell"/>
</dbReference>
<keyword evidence="7" id="KW-0472">Membrane</keyword>
<sequence>MAVPADGFSPVTALAARGHCWSLCDMVLAIDDLTVEFATDRGTLRAVDGVSLAVASGKTLAVVGESGSGKSVTALATMGLLPGSARIGGRIVLDGEPLTPERQRALRGGAMAMIFQEPMTSLNPAFTAGEQVAEALRIHRNLPPRAAFDAAIAMLERVRIPDAARRARQYPHQFSGGMRQRVMIAIALACAPRLLLADEPTTALDVTVQAQILALLDTLKRETGTAVVLITHDLGVVADHADDVAVMYAGRVVERAPAARLFAQPEHPYTVGLLGAVPKLAGGAGRLASIAGTVPDMRNPPAGCRFAPRCPFAISRCIAEQPPLIPITADHATACWRAPLSQILEAA</sequence>
<name>A0AAF1K1S9_9PROT</name>
<evidence type="ECO:0000256" key="3">
    <source>
        <dbReference type="ARBA" id="ARBA00022448"/>
    </source>
</evidence>
<evidence type="ECO:0000256" key="1">
    <source>
        <dbReference type="ARBA" id="ARBA00004417"/>
    </source>
</evidence>
<keyword evidence="4" id="KW-1003">Cell membrane</keyword>
<dbReference type="SMART" id="SM00382">
    <property type="entry name" value="AAA"/>
    <property type="match status" value="1"/>
</dbReference>
<dbReference type="GO" id="GO:0015833">
    <property type="term" value="P:peptide transport"/>
    <property type="evidence" value="ECO:0007669"/>
    <property type="project" value="InterPro"/>
</dbReference>
<dbReference type="Pfam" id="PF08352">
    <property type="entry name" value="oligo_HPY"/>
    <property type="match status" value="1"/>
</dbReference>
<dbReference type="FunFam" id="3.40.50.300:FF:000016">
    <property type="entry name" value="Oligopeptide ABC transporter ATP-binding component"/>
    <property type="match status" value="1"/>
</dbReference>
<organism evidence="9 10">
    <name type="scientific">Plastoroseomonas arctica</name>
    <dbReference type="NCBI Taxonomy" id="1509237"/>
    <lineage>
        <taxon>Bacteria</taxon>
        <taxon>Pseudomonadati</taxon>
        <taxon>Pseudomonadota</taxon>
        <taxon>Alphaproteobacteria</taxon>
        <taxon>Acetobacterales</taxon>
        <taxon>Acetobacteraceae</taxon>
        <taxon>Plastoroseomonas</taxon>
    </lineage>
</organism>
<reference evidence="9" key="2">
    <citation type="journal article" date="2021" name="Syst. Appl. Microbiol.">
        <title>Roseomonas hellenica sp. nov., isolated from roots of wild-growing Alkanna tinctoria.</title>
        <authorList>
            <person name="Rat A."/>
            <person name="Naranjo H.D."/>
            <person name="Lebbe L."/>
            <person name="Cnockaert M."/>
            <person name="Krigas N."/>
            <person name="Grigoriadou K."/>
            <person name="Maloupa E."/>
            <person name="Willems A."/>
        </authorList>
    </citation>
    <scope>NUCLEOTIDE SEQUENCE</scope>
    <source>
        <strain evidence="9">LMG 28251</strain>
    </source>
</reference>
<dbReference type="InterPro" id="IPR050388">
    <property type="entry name" value="ABC_Ni/Peptide_Import"/>
</dbReference>
<dbReference type="InterPro" id="IPR027417">
    <property type="entry name" value="P-loop_NTPase"/>
</dbReference>
<protein>
    <submittedName>
        <fullName evidence="9">ABC transporter ATP-binding protein</fullName>
    </submittedName>
</protein>
<evidence type="ECO:0000313" key="10">
    <source>
        <dbReference type="Proteomes" id="UP001196068"/>
    </source>
</evidence>
<dbReference type="PROSITE" id="PS50893">
    <property type="entry name" value="ABC_TRANSPORTER_2"/>
    <property type="match status" value="1"/>
</dbReference>
<evidence type="ECO:0000256" key="2">
    <source>
        <dbReference type="ARBA" id="ARBA00005417"/>
    </source>
</evidence>
<comment type="similarity">
    <text evidence="2">Belongs to the ABC transporter superfamily.</text>
</comment>
<dbReference type="CDD" id="cd03257">
    <property type="entry name" value="ABC_NikE_OppD_transporters"/>
    <property type="match status" value="1"/>
</dbReference>
<accession>A0AAF1K1S9</accession>
<comment type="subcellular location">
    <subcellularLocation>
        <location evidence="1">Cell inner membrane</location>
        <topology evidence="1">Peripheral membrane protein</topology>
    </subcellularLocation>
</comment>
<dbReference type="EMBL" id="JAAEDH010000005">
    <property type="protein sequence ID" value="MBR0654770.1"/>
    <property type="molecule type" value="Genomic_DNA"/>
</dbReference>
<proteinExistence type="inferred from homology"/>